<evidence type="ECO:0000313" key="2">
    <source>
        <dbReference type="Proteomes" id="UP000019804"/>
    </source>
</evidence>
<name>A0A017SB44_ASPRC</name>
<dbReference type="EMBL" id="KK088428">
    <property type="protein sequence ID" value="EYE94026.1"/>
    <property type="molecule type" value="Genomic_DNA"/>
</dbReference>
<dbReference type="AlphaFoldDB" id="A0A017SB44"/>
<keyword evidence="2" id="KW-1185">Reference proteome</keyword>
<gene>
    <name evidence="1" type="ORF">EURHEDRAFT_413627</name>
</gene>
<dbReference type="SUPFAM" id="SSF52540">
    <property type="entry name" value="P-loop containing nucleoside triphosphate hydrolases"/>
    <property type="match status" value="1"/>
</dbReference>
<organism evidence="1 2">
    <name type="scientific">Aspergillus ruber (strain CBS 135680)</name>
    <dbReference type="NCBI Taxonomy" id="1388766"/>
    <lineage>
        <taxon>Eukaryota</taxon>
        <taxon>Fungi</taxon>
        <taxon>Dikarya</taxon>
        <taxon>Ascomycota</taxon>
        <taxon>Pezizomycotina</taxon>
        <taxon>Eurotiomycetes</taxon>
        <taxon>Eurotiomycetidae</taxon>
        <taxon>Eurotiales</taxon>
        <taxon>Aspergillaceae</taxon>
        <taxon>Aspergillus</taxon>
        <taxon>Aspergillus subgen. Aspergillus</taxon>
    </lineage>
</organism>
<accession>A0A017SB44</accession>
<dbReference type="Gene3D" id="3.40.50.300">
    <property type="entry name" value="P-loop containing nucleotide triphosphate hydrolases"/>
    <property type="match status" value="1"/>
</dbReference>
<evidence type="ECO:0008006" key="3">
    <source>
        <dbReference type="Google" id="ProtNLM"/>
    </source>
</evidence>
<dbReference type="HOGENOM" id="CLU_1937714_0_0_1"/>
<dbReference type="STRING" id="1388766.A0A017SB44"/>
<dbReference type="InterPro" id="IPR027417">
    <property type="entry name" value="P-loop_NTPase"/>
</dbReference>
<protein>
    <recommendedName>
        <fullName evidence="3">NB-ARC domain-containing protein</fullName>
    </recommendedName>
</protein>
<reference evidence="2" key="1">
    <citation type="journal article" date="2014" name="Nat. Commun.">
        <title>Genomic adaptations of the halophilic Dead Sea filamentous fungus Eurotium rubrum.</title>
        <authorList>
            <person name="Kis-Papo T."/>
            <person name="Weig A.R."/>
            <person name="Riley R."/>
            <person name="Persoh D."/>
            <person name="Salamov A."/>
            <person name="Sun H."/>
            <person name="Lipzen A."/>
            <person name="Wasser S.P."/>
            <person name="Rambold G."/>
            <person name="Grigoriev I.V."/>
            <person name="Nevo E."/>
        </authorList>
    </citation>
    <scope>NUCLEOTIDE SEQUENCE [LARGE SCALE GENOMIC DNA]</scope>
    <source>
        <strain evidence="2">CBS 135680</strain>
    </source>
</reference>
<dbReference type="RefSeq" id="XP_040637714.1">
    <property type="nucleotide sequence ID" value="XM_040782212.1"/>
</dbReference>
<dbReference type="GeneID" id="63697336"/>
<evidence type="ECO:0000313" key="1">
    <source>
        <dbReference type="EMBL" id="EYE94026.1"/>
    </source>
</evidence>
<dbReference type="Proteomes" id="UP000019804">
    <property type="component" value="Unassembled WGS sequence"/>
</dbReference>
<dbReference type="OrthoDB" id="5086500at2759"/>
<proteinExistence type="predicted"/>
<sequence length="130" mass="14984">MQRQRSLYSVPFKLVGSFTERAALFQETEDKLQQDSLDQPRPFAAAFCGPGGTDKTQLALKCIEDNDKFNPILWVDAEDQETTRTSFKRCATDLNIRVDRTSGQGLHLRDLPNVQAMRLWLQHRKELDEE</sequence>